<reference evidence="2" key="1">
    <citation type="submission" date="2016-06" db="EMBL/GenBank/DDBJ databases">
        <authorList>
            <person name="Rodrigo-Torres L."/>
            <person name="Arahal R.D."/>
            <person name="Lucena T."/>
        </authorList>
    </citation>
    <scope>NUCLEOTIDE SEQUENCE [LARGE SCALE GENOMIC DNA]</scope>
    <source>
        <strain evidence="2">CECT8203</strain>
    </source>
</reference>
<proteinExistence type="predicted"/>
<name>A0A240EIQ4_9VIBR</name>
<evidence type="ECO:0000313" key="2">
    <source>
        <dbReference type="Proteomes" id="UP000219336"/>
    </source>
</evidence>
<dbReference type="SUPFAM" id="SSF53850">
    <property type="entry name" value="Periplasmic binding protein-like II"/>
    <property type="match status" value="1"/>
</dbReference>
<protein>
    <submittedName>
        <fullName evidence="1">Uncharacterized protein</fullName>
    </submittedName>
</protein>
<dbReference type="EMBL" id="OANU01000022">
    <property type="protein sequence ID" value="SNX48123.1"/>
    <property type="molecule type" value="Genomic_DNA"/>
</dbReference>
<dbReference type="RefSeq" id="WP_244181178.1">
    <property type="nucleotide sequence ID" value="NZ_JBHSII010000011.1"/>
</dbReference>
<gene>
    <name evidence="1" type="ORF">VTH8203_01741</name>
</gene>
<sequence>MRIFLFTKPGWNSDSKALAVFWGATFAPSEYLAQLEQLGSLLIHEGIVSPMFHHRQSLSFQGNLKGVEITTWGWPQLRDVWSSG</sequence>
<accession>A0A240EIQ4</accession>
<evidence type="ECO:0000313" key="1">
    <source>
        <dbReference type="EMBL" id="SNX48123.1"/>
    </source>
</evidence>
<keyword evidence="2" id="KW-1185">Reference proteome</keyword>
<organism evidence="1 2">
    <name type="scientific">Vibrio thalassae</name>
    <dbReference type="NCBI Taxonomy" id="1243014"/>
    <lineage>
        <taxon>Bacteria</taxon>
        <taxon>Pseudomonadati</taxon>
        <taxon>Pseudomonadota</taxon>
        <taxon>Gammaproteobacteria</taxon>
        <taxon>Vibrionales</taxon>
        <taxon>Vibrionaceae</taxon>
        <taxon>Vibrio</taxon>
    </lineage>
</organism>
<dbReference type="AlphaFoldDB" id="A0A240EIQ4"/>
<dbReference type="Proteomes" id="UP000219336">
    <property type="component" value="Unassembled WGS sequence"/>
</dbReference>